<gene>
    <name evidence="7" type="primary">rnpA</name>
    <name evidence="7" type="ORF">EUV02_08435</name>
</gene>
<keyword evidence="1" id="KW-0819">tRNA processing</keyword>
<name>A0A4Y9EMH5_9SPHN</name>
<comment type="caution">
    <text evidence="7">The sequence shown here is derived from an EMBL/GenBank/DDBJ whole genome shotgun (WGS) entry which is preliminary data.</text>
</comment>
<protein>
    <recommendedName>
        <fullName evidence="6">Ribonuclease P protein component</fullName>
        <ecNumber evidence="6">3.1.26.5</ecNumber>
    </recommendedName>
</protein>
<dbReference type="Gene3D" id="3.30.230.10">
    <property type="match status" value="1"/>
</dbReference>
<evidence type="ECO:0000256" key="3">
    <source>
        <dbReference type="ARBA" id="ARBA00022759"/>
    </source>
</evidence>
<dbReference type="InterPro" id="IPR020568">
    <property type="entry name" value="Ribosomal_Su5_D2-typ_SF"/>
</dbReference>
<keyword evidence="2" id="KW-0540">Nuclease</keyword>
<evidence type="ECO:0000256" key="1">
    <source>
        <dbReference type="ARBA" id="ARBA00022694"/>
    </source>
</evidence>
<dbReference type="OrthoDB" id="9810867at2"/>
<dbReference type="GO" id="GO:0004526">
    <property type="term" value="F:ribonuclease P activity"/>
    <property type="evidence" value="ECO:0007669"/>
    <property type="project" value="UniProtKB-UniRule"/>
</dbReference>
<dbReference type="NCBIfam" id="TIGR00188">
    <property type="entry name" value="rnpA"/>
    <property type="match status" value="1"/>
</dbReference>
<dbReference type="GO" id="GO:0000049">
    <property type="term" value="F:tRNA binding"/>
    <property type="evidence" value="ECO:0007669"/>
    <property type="project" value="InterPro"/>
</dbReference>
<evidence type="ECO:0000256" key="2">
    <source>
        <dbReference type="ARBA" id="ARBA00022722"/>
    </source>
</evidence>
<dbReference type="EMBL" id="SIHO01000002">
    <property type="protein sequence ID" value="TFU03212.1"/>
    <property type="molecule type" value="Genomic_DNA"/>
</dbReference>
<dbReference type="AlphaFoldDB" id="A0A4Y9EMH5"/>
<dbReference type="InterPro" id="IPR000100">
    <property type="entry name" value="RNase_P"/>
</dbReference>
<dbReference type="RefSeq" id="WP_135245804.1">
    <property type="nucleotide sequence ID" value="NZ_SIHO01000002.1"/>
</dbReference>
<dbReference type="Pfam" id="PF00825">
    <property type="entry name" value="Ribonuclease_P"/>
    <property type="match status" value="1"/>
</dbReference>
<dbReference type="PANTHER" id="PTHR33992">
    <property type="entry name" value="RIBONUCLEASE P PROTEIN COMPONENT"/>
    <property type="match status" value="1"/>
</dbReference>
<dbReference type="GO" id="GO:0030677">
    <property type="term" value="C:ribonuclease P complex"/>
    <property type="evidence" value="ECO:0007669"/>
    <property type="project" value="TreeGrafter"/>
</dbReference>
<dbReference type="PANTHER" id="PTHR33992:SF1">
    <property type="entry name" value="RIBONUCLEASE P PROTEIN COMPONENT"/>
    <property type="match status" value="1"/>
</dbReference>
<dbReference type="SUPFAM" id="SSF54211">
    <property type="entry name" value="Ribosomal protein S5 domain 2-like"/>
    <property type="match status" value="1"/>
</dbReference>
<organism evidence="7 8">
    <name type="scientific">Glacieibacterium arshaanense</name>
    <dbReference type="NCBI Taxonomy" id="2511025"/>
    <lineage>
        <taxon>Bacteria</taxon>
        <taxon>Pseudomonadati</taxon>
        <taxon>Pseudomonadota</taxon>
        <taxon>Alphaproteobacteria</taxon>
        <taxon>Sphingomonadales</taxon>
        <taxon>Sphingosinicellaceae</taxon>
        <taxon>Glacieibacterium</taxon>
    </lineage>
</organism>
<keyword evidence="3" id="KW-0255">Endonuclease</keyword>
<dbReference type="InterPro" id="IPR014721">
    <property type="entry name" value="Ribsml_uS5_D2-typ_fold_subgr"/>
</dbReference>
<dbReference type="GO" id="GO:0042781">
    <property type="term" value="F:3'-tRNA processing endoribonuclease activity"/>
    <property type="evidence" value="ECO:0007669"/>
    <property type="project" value="TreeGrafter"/>
</dbReference>
<keyword evidence="8" id="KW-1185">Reference proteome</keyword>
<accession>A0A4Y9EMH5</accession>
<dbReference type="Proteomes" id="UP000297737">
    <property type="component" value="Unassembled WGS sequence"/>
</dbReference>
<evidence type="ECO:0000256" key="6">
    <source>
        <dbReference type="NCBIfam" id="TIGR00188"/>
    </source>
</evidence>
<reference evidence="7 8" key="1">
    <citation type="submission" date="2019-02" db="EMBL/GenBank/DDBJ databases">
        <title>Polymorphobacter sp. isolated from the lake at the Tibet of China.</title>
        <authorList>
            <person name="Li A."/>
        </authorList>
    </citation>
    <scope>NUCLEOTIDE SEQUENCE [LARGE SCALE GENOMIC DNA]</scope>
    <source>
        <strain evidence="7 8">DJ1R-1</strain>
    </source>
</reference>
<evidence type="ECO:0000313" key="8">
    <source>
        <dbReference type="Proteomes" id="UP000297737"/>
    </source>
</evidence>
<keyword evidence="4 7" id="KW-0378">Hydrolase</keyword>
<evidence type="ECO:0000313" key="7">
    <source>
        <dbReference type="EMBL" id="TFU03212.1"/>
    </source>
</evidence>
<sequence length="110" mass="11978">MIIISARRDFLAAYAGRRAPTPGFLLLVRDRLDADPQMRAGFTVTKKIGNSVVRNRLKRRLRALVRQVLPEAGIAGADHVLIGRDAGLTRDFAALDADLRKALAKCAGAK</sequence>
<dbReference type="EC" id="3.1.26.5" evidence="6"/>
<proteinExistence type="predicted"/>
<keyword evidence="5" id="KW-0694">RNA-binding</keyword>
<evidence type="ECO:0000256" key="5">
    <source>
        <dbReference type="ARBA" id="ARBA00022884"/>
    </source>
</evidence>
<evidence type="ECO:0000256" key="4">
    <source>
        <dbReference type="ARBA" id="ARBA00022801"/>
    </source>
</evidence>